<name>A0ABV8UBD5_9PROT</name>
<evidence type="ECO:0000313" key="11">
    <source>
        <dbReference type="Proteomes" id="UP001595776"/>
    </source>
</evidence>
<dbReference type="CDD" id="cd00383">
    <property type="entry name" value="trans_reg_C"/>
    <property type="match status" value="1"/>
</dbReference>
<reference evidence="11" key="1">
    <citation type="journal article" date="2019" name="Int. J. Syst. Evol. Microbiol.">
        <title>The Global Catalogue of Microorganisms (GCM) 10K type strain sequencing project: providing services to taxonomists for standard genome sequencing and annotation.</title>
        <authorList>
            <consortium name="The Broad Institute Genomics Platform"/>
            <consortium name="The Broad Institute Genome Sequencing Center for Infectious Disease"/>
            <person name="Wu L."/>
            <person name="Ma J."/>
        </authorList>
    </citation>
    <scope>NUCLEOTIDE SEQUENCE [LARGE SCALE GENOMIC DNA]</scope>
    <source>
        <strain evidence="11">CGMCC 1.15304</strain>
    </source>
</reference>
<comment type="caution">
    <text evidence="10">The sequence shown here is derived from an EMBL/GenBank/DDBJ whole genome shotgun (WGS) entry which is preliminary data.</text>
</comment>
<protein>
    <submittedName>
        <fullName evidence="10">Response regulator transcription factor</fullName>
    </submittedName>
</protein>
<evidence type="ECO:0000259" key="8">
    <source>
        <dbReference type="PROSITE" id="PS50110"/>
    </source>
</evidence>
<evidence type="ECO:0000256" key="7">
    <source>
        <dbReference type="PROSITE-ProRule" id="PRU01091"/>
    </source>
</evidence>
<organism evidence="10 11">
    <name type="scientific">Kordiimonas lipolytica</name>
    <dbReference type="NCBI Taxonomy" id="1662421"/>
    <lineage>
        <taxon>Bacteria</taxon>
        <taxon>Pseudomonadati</taxon>
        <taxon>Pseudomonadota</taxon>
        <taxon>Alphaproteobacteria</taxon>
        <taxon>Kordiimonadales</taxon>
        <taxon>Kordiimonadaceae</taxon>
        <taxon>Kordiimonas</taxon>
    </lineage>
</organism>
<dbReference type="EMBL" id="JBHSCR010000010">
    <property type="protein sequence ID" value="MFC4348489.1"/>
    <property type="molecule type" value="Genomic_DNA"/>
</dbReference>
<dbReference type="Pfam" id="PF00072">
    <property type="entry name" value="Response_reg"/>
    <property type="match status" value="1"/>
</dbReference>
<dbReference type="InterPro" id="IPR039420">
    <property type="entry name" value="WalR-like"/>
</dbReference>
<proteinExistence type="predicted"/>
<feature type="domain" description="Response regulatory" evidence="8">
    <location>
        <begin position="2"/>
        <end position="116"/>
    </location>
</feature>
<evidence type="ECO:0000256" key="2">
    <source>
        <dbReference type="ARBA" id="ARBA00023012"/>
    </source>
</evidence>
<keyword evidence="5" id="KW-0804">Transcription</keyword>
<keyword evidence="2" id="KW-0902">Two-component regulatory system</keyword>
<dbReference type="InterPro" id="IPR001867">
    <property type="entry name" value="OmpR/PhoB-type_DNA-bd"/>
</dbReference>
<keyword evidence="3" id="KW-0805">Transcription regulation</keyword>
<accession>A0ABV8UBD5</accession>
<dbReference type="SUPFAM" id="SSF52172">
    <property type="entry name" value="CheY-like"/>
    <property type="match status" value="1"/>
</dbReference>
<dbReference type="PROSITE" id="PS51755">
    <property type="entry name" value="OMPR_PHOB"/>
    <property type="match status" value="1"/>
</dbReference>
<keyword evidence="11" id="KW-1185">Reference proteome</keyword>
<dbReference type="PANTHER" id="PTHR48111:SF22">
    <property type="entry name" value="REGULATOR OF RPOS"/>
    <property type="match status" value="1"/>
</dbReference>
<evidence type="ECO:0000256" key="1">
    <source>
        <dbReference type="ARBA" id="ARBA00022553"/>
    </source>
</evidence>
<feature type="DNA-binding region" description="OmpR/PhoB-type" evidence="7">
    <location>
        <begin position="124"/>
        <end position="221"/>
    </location>
</feature>
<dbReference type="SMART" id="SM00448">
    <property type="entry name" value="REC"/>
    <property type="match status" value="1"/>
</dbReference>
<dbReference type="Gene3D" id="1.10.10.10">
    <property type="entry name" value="Winged helix-like DNA-binding domain superfamily/Winged helix DNA-binding domain"/>
    <property type="match status" value="1"/>
</dbReference>
<evidence type="ECO:0000256" key="3">
    <source>
        <dbReference type="ARBA" id="ARBA00023015"/>
    </source>
</evidence>
<dbReference type="PROSITE" id="PS50110">
    <property type="entry name" value="RESPONSE_REGULATORY"/>
    <property type="match status" value="1"/>
</dbReference>
<evidence type="ECO:0000259" key="9">
    <source>
        <dbReference type="PROSITE" id="PS51755"/>
    </source>
</evidence>
<dbReference type="Gene3D" id="3.40.50.2300">
    <property type="match status" value="1"/>
</dbReference>
<dbReference type="RefSeq" id="WP_068151497.1">
    <property type="nucleotide sequence ID" value="NZ_JBHSCR010000010.1"/>
</dbReference>
<keyword evidence="1 6" id="KW-0597">Phosphoprotein</keyword>
<evidence type="ECO:0000256" key="6">
    <source>
        <dbReference type="PROSITE-ProRule" id="PRU00169"/>
    </source>
</evidence>
<dbReference type="InterPro" id="IPR001789">
    <property type="entry name" value="Sig_transdc_resp-reg_receiver"/>
</dbReference>
<sequence>MRILIVEDNLDIQANIADYLEDEYLLDFAYSGDQGLELAIEGSYDVIVLDVMLPGRDGLDVCRAYRQAAGLQAPIIMLTARDTIDDKEAGFEAGADDYLVKPFSLRELKMRIEALARRPKNRSTPKPSFAGLSLDVVALTAQANEVSVSLHEKEARVLALLLDAAPEVVSTADISYALWGDEPPESGALRTHIYNLRKAVSGLGLPDMLKTVRGKGYALKEEK</sequence>
<gene>
    <name evidence="10" type="ORF">ACFO5Q_11610</name>
</gene>
<dbReference type="PANTHER" id="PTHR48111">
    <property type="entry name" value="REGULATOR OF RPOS"/>
    <property type="match status" value="1"/>
</dbReference>
<dbReference type="InterPro" id="IPR036388">
    <property type="entry name" value="WH-like_DNA-bd_sf"/>
</dbReference>
<dbReference type="InterPro" id="IPR016032">
    <property type="entry name" value="Sig_transdc_resp-reg_C-effctor"/>
</dbReference>
<feature type="modified residue" description="4-aspartylphosphate" evidence="6">
    <location>
        <position position="50"/>
    </location>
</feature>
<dbReference type="SUPFAM" id="SSF46894">
    <property type="entry name" value="C-terminal effector domain of the bipartite response regulators"/>
    <property type="match status" value="1"/>
</dbReference>
<keyword evidence="4 7" id="KW-0238">DNA-binding</keyword>
<evidence type="ECO:0000313" key="10">
    <source>
        <dbReference type="EMBL" id="MFC4348489.1"/>
    </source>
</evidence>
<dbReference type="CDD" id="cd17574">
    <property type="entry name" value="REC_OmpR"/>
    <property type="match status" value="1"/>
</dbReference>
<evidence type="ECO:0000256" key="4">
    <source>
        <dbReference type="ARBA" id="ARBA00023125"/>
    </source>
</evidence>
<dbReference type="SMART" id="SM00862">
    <property type="entry name" value="Trans_reg_C"/>
    <property type="match status" value="1"/>
</dbReference>
<dbReference type="Pfam" id="PF00486">
    <property type="entry name" value="Trans_reg_C"/>
    <property type="match status" value="1"/>
</dbReference>
<feature type="domain" description="OmpR/PhoB-type" evidence="9">
    <location>
        <begin position="124"/>
        <end position="221"/>
    </location>
</feature>
<dbReference type="Proteomes" id="UP001595776">
    <property type="component" value="Unassembled WGS sequence"/>
</dbReference>
<dbReference type="InterPro" id="IPR011006">
    <property type="entry name" value="CheY-like_superfamily"/>
</dbReference>
<evidence type="ECO:0000256" key="5">
    <source>
        <dbReference type="ARBA" id="ARBA00023163"/>
    </source>
</evidence>